<name>A0A8S3GP25_9BILA</name>
<comment type="caution">
    <text evidence="1">The sequence shown here is derived from an EMBL/GenBank/DDBJ whole genome shotgun (WGS) entry which is preliminary data.</text>
</comment>
<gene>
    <name evidence="1" type="ORF">SMN809_LOCUS65386</name>
</gene>
<dbReference type="EMBL" id="CAJOBI010309266">
    <property type="protein sequence ID" value="CAF5169610.1"/>
    <property type="molecule type" value="Genomic_DNA"/>
</dbReference>
<reference evidence="1" key="1">
    <citation type="submission" date="2021-02" db="EMBL/GenBank/DDBJ databases">
        <authorList>
            <person name="Nowell W R."/>
        </authorList>
    </citation>
    <scope>NUCLEOTIDE SEQUENCE</scope>
</reference>
<organism evidence="1 2">
    <name type="scientific">Rotaria magnacalcarata</name>
    <dbReference type="NCBI Taxonomy" id="392030"/>
    <lineage>
        <taxon>Eukaryota</taxon>
        <taxon>Metazoa</taxon>
        <taxon>Spiralia</taxon>
        <taxon>Gnathifera</taxon>
        <taxon>Rotifera</taxon>
        <taxon>Eurotatoria</taxon>
        <taxon>Bdelloidea</taxon>
        <taxon>Philodinida</taxon>
        <taxon>Philodinidae</taxon>
        <taxon>Rotaria</taxon>
    </lineage>
</organism>
<evidence type="ECO:0000313" key="1">
    <source>
        <dbReference type="EMBL" id="CAF5169610.1"/>
    </source>
</evidence>
<protein>
    <submittedName>
        <fullName evidence="1">Uncharacterized protein</fullName>
    </submittedName>
</protein>
<sequence>MPIDVDASGFLFIACQAAKELD</sequence>
<evidence type="ECO:0000313" key="2">
    <source>
        <dbReference type="Proteomes" id="UP000676336"/>
    </source>
</evidence>
<accession>A0A8S3GP25</accession>
<dbReference type="Proteomes" id="UP000676336">
    <property type="component" value="Unassembled WGS sequence"/>
</dbReference>
<feature type="non-terminal residue" evidence="1">
    <location>
        <position position="22"/>
    </location>
</feature>
<dbReference type="AlphaFoldDB" id="A0A8S3GP25"/>
<proteinExistence type="predicted"/>